<dbReference type="Pfam" id="PF00152">
    <property type="entry name" value="tRNA-synt_2"/>
    <property type="match status" value="1"/>
</dbReference>
<dbReference type="InterPro" id="IPR045864">
    <property type="entry name" value="aa-tRNA-synth_II/BPL/LPL"/>
</dbReference>
<comment type="similarity">
    <text evidence="1">Belongs to the class-II aminoacyl-tRNA synthetase family.</text>
</comment>
<evidence type="ECO:0000256" key="2">
    <source>
        <dbReference type="ARBA" id="ARBA00012816"/>
    </source>
</evidence>
<evidence type="ECO:0000313" key="10">
    <source>
        <dbReference type="Proteomes" id="UP000825890"/>
    </source>
</evidence>
<dbReference type="CDD" id="cd04318">
    <property type="entry name" value="EcAsnRS_like_N"/>
    <property type="match status" value="1"/>
</dbReference>
<dbReference type="RefSeq" id="XP_044652739.1">
    <property type="nucleotide sequence ID" value="XM_044796804.1"/>
</dbReference>
<evidence type="ECO:0000256" key="1">
    <source>
        <dbReference type="ARBA" id="ARBA00008226"/>
    </source>
</evidence>
<keyword evidence="7" id="KW-0030">Aminoacyl-tRNA synthetase</keyword>
<dbReference type="NCBIfam" id="TIGR00457">
    <property type="entry name" value="asnS"/>
    <property type="match status" value="1"/>
</dbReference>
<dbReference type="InterPro" id="IPR004365">
    <property type="entry name" value="NA-bd_OB_tRNA"/>
</dbReference>
<reference evidence="9 10" key="1">
    <citation type="submission" date="2021-01" db="EMBL/GenBank/DDBJ databases">
        <title>Cercospora kikuchii MAFF 305040 whole genome shotgun sequence.</title>
        <authorList>
            <person name="Kashiwa T."/>
            <person name="Suzuki T."/>
        </authorList>
    </citation>
    <scope>NUCLEOTIDE SEQUENCE [LARGE SCALE GENOMIC DNA]</scope>
    <source>
        <strain evidence="9 10">MAFF 305040</strain>
    </source>
</reference>
<evidence type="ECO:0000313" key="9">
    <source>
        <dbReference type="EMBL" id="GIZ38252.1"/>
    </source>
</evidence>
<dbReference type="GO" id="GO:0005524">
    <property type="term" value="F:ATP binding"/>
    <property type="evidence" value="ECO:0007669"/>
    <property type="project" value="UniProtKB-KW"/>
</dbReference>
<dbReference type="Gene3D" id="2.40.50.140">
    <property type="entry name" value="Nucleic acid-binding proteins"/>
    <property type="match status" value="1"/>
</dbReference>
<dbReference type="GO" id="GO:0004816">
    <property type="term" value="F:asparagine-tRNA ligase activity"/>
    <property type="evidence" value="ECO:0007669"/>
    <property type="project" value="UniProtKB-EC"/>
</dbReference>
<dbReference type="PRINTS" id="PR01042">
    <property type="entry name" value="TRNASYNTHASP"/>
</dbReference>
<keyword evidence="10" id="KW-1185">Reference proteome</keyword>
<dbReference type="GO" id="GO:0006421">
    <property type="term" value="P:asparaginyl-tRNA aminoacylation"/>
    <property type="evidence" value="ECO:0007669"/>
    <property type="project" value="InterPro"/>
</dbReference>
<name>A0A9P3FC37_9PEZI</name>
<keyword evidence="6" id="KW-0648">Protein biosynthesis</keyword>
<dbReference type="PANTHER" id="PTHR22594">
    <property type="entry name" value="ASPARTYL/LYSYL-TRNA SYNTHETASE"/>
    <property type="match status" value="1"/>
</dbReference>
<dbReference type="GO" id="GO:0005739">
    <property type="term" value="C:mitochondrion"/>
    <property type="evidence" value="ECO:0007669"/>
    <property type="project" value="TreeGrafter"/>
</dbReference>
<dbReference type="Gene3D" id="3.30.930.10">
    <property type="entry name" value="Bira Bifunctional Protein, Domain 2"/>
    <property type="match status" value="1"/>
</dbReference>
<evidence type="ECO:0000256" key="6">
    <source>
        <dbReference type="ARBA" id="ARBA00022917"/>
    </source>
</evidence>
<gene>
    <name evidence="9" type="ORF">CKM354_000167300</name>
</gene>
<feature type="domain" description="Aminoacyl-transfer RNA synthetases class-II family profile" evidence="8">
    <location>
        <begin position="165"/>
        <end position="511"/>
    </location>
</feature>
<organism evidence="9 10">
    <name type="scientific">Cercospora kikuchii</name>
    <dbReference type="NCBI Taxonomy" id="84275"/>
    <lineage>
        <taxon>Eukaryota</taxon>
        <taxon>Fungi</taxon>
        <taxon>Dikarya</taxon>
        <taxon>Ascomycota</taxon>
        <taxon>Pezizomycotina</taxon>
        <taxon>Dothideomycetes</taxon>
        <taxon>Dothideomycetidae</taxon>
        <taxon>Mycosphaerellales</taxon>
        <taxon>Mycosphaerellaceae</taxon>
        <taxon>Cercospora</taxon>
    </lineage>
</organism>
<protein>
    <recommendedName>
        <fullName evidence="2">asparagine--tRNA ligase</fullName>
        <ecNumber evidence="2">6.1.1.22</ecNumber>
    </recommendedName>
</protein>
<proteinExistence type="inferred from homology"/>
<dbReference type="Proteomes" id="UP000825890">
    <property type="component" value="Unassembled WGS sequence"/>
</dbReference>
<sequence length="519" mass="58254">MRVWRSACAVRRLDTACRQRFSTRSCVSQRRALIVDLLEYDSFNPDAAGETEENVTVNGWVRSVRKQKRIAFAHIGDGTTTKPLQAVLKPEQAASLSYGSAVQLTGAWTPSQGGKQARELQVSDVEVLGENHAESNPVQQKYQTPEFLRTVPHLRPRIPSNALLLRLRSQVISTLTQFFDNQDFVQTHTPIITSSDCEGAGEVFTISANDSKQSNQPSKHEEKDSVEHFFRSPKYLTVSAQLHLEALAQAVDRVWTLSPTFRAERSDTPRHLSEFYMLEAEVCFANDMAQIMDLVEAMLRTVAGYLVASRVGQELLEARQSTGDQQDRDDTVTTEVLQQRWHGMASQDWPRMTYHEAIEQLQNAVANSEVTFEFKPTIEDGLQAEHERWLATSVGKGSPVFVTDYPVAQKPFYMAPSNSTANSKGTSDTVACFDLLVPDLCELAGGSMREYRSQELLETMKSKRVAGNNLDWYQDLRKYGSVPHGGFGLGFDRLLCYLSGVSSVRDIVAFPRWYGRCDC</sequence>
<dbReference type="InterPro" id="IPR004364">
    <property type="entry name" value="Aa-tRNA-synt_II"/>
</dbReference>
<dbReference type="InterPro" id="IPR012340">
    <property type="entry name" value="NA-bd_OB-fold"/>
</dbReference>
<dbReference type="Pfam" id="PF01336">
    <property type="entry name" value="tRNA_anti-codon"/>
    <property type="match status" value="1"/>
</dbReference>
<dbReference type="OrthoDB" id="43906at2759"/>
<evidence type="ECO:0000256" key="4">
    <source>
        <dbReference type="ARBA" id="ARBA00022741"/>
    </source>
</evidence>
<keyword evidence="3" id="KW-0436">Ligase</keyword>
<comment type="caution">
    <text evidence="9">The sequence shown here is derived from an EMBL/GenBank/DDBJ whole genome shotgun (WGS) entry which is preliminary data.</text>
</comment>
<evidence type="ECO:0000256" key="7">
    <source>
        <dbReference type="ARBA" id="ARBA00023146"/>
    </source>
</evidence>
<dbReference type="EC" id="6.1.1.22" evidence="2"/>
<dbReference type="GO" id="GO:0003676">
    <property type="term" value="F:nucleic acid binding"/>
    <property type="evidence" value="ECO:0007669"/>
    <property type="project" value="InterPro"/>
</dbReference>
<dbReference type="GeneID" id="68287248"/>
<dbReference type="PANTHER" id="PTHR22594:SF34">
    <property type="entry name" value="ASPARAGINE--TRNA LIGASE, MITOCHONDRIAL-RELATED"/>
    <property type="match status" value="1"/>
</dbReference>
<keyword evidence="5" id="KW-0067">ATP-binding</keyword>
<dbReference type="AlphaFoldDB" id="A0A9P3FC37"/>
<dbReference type="SUPFAM" id="SSF55681">
    <property type="entry name" value="Class II aaRS and biotin synthetases"/>
    <property type="match status" value="1"/>
</dbReference>
<keyword evidence="4" id="KW-0547">Nucleotide-binding</keyword>
<dbReference type="InterPro" id="IPR002312">
    <property type="entry name" value="Asp/Asn-tRNA-synth_IIb"/>
</dbReference>
<evidence type="ECO:0000259" key="8">
    <source>
        <dbReference type="PROSITE" id="PS50862"/>
    </source>
</evidence>
<dbReference type="EMBL" id="BOLY01000001">
    <property type="protein sequence ID" value="GIZ38252.1"/>
    <property type="molecule type" value="Genomic_DNA"/>
</dbReference>
<dbReference type="InterPro" id="IPR006195">
    <property type="entry name" value="aa-tRNA-synth_II"/>
</dbReference>
<evidence type="ECO:0000256" key="3">
    <source>
        <dbReference type="ARBA" id="ARBA00022598"/>
    </source>
</evidence>
<dbReference type="SUPFAM" id="SSF50249">
    <property type="entry name" value="Nucleic acid-binding proteins"/>
    <property type="match status" value="1"/>
</dbReference>
<evidence type="ECO:0000256" key="5">
    <source>
        <dbReference type="ARBA" id="ARBA00022840"/>
    </source>
</evidence>
<dbReference type="NCBIfam" id="NF003037">
    <property type="entry name" value="PRK03932.1"/>
    <property type="match status" value="1"/>
</dbReference>
<dbReference type="InterPro" id="IPR004522">
    <property type="entry name" value="Asn-tRNA-ligase"/>
</dbReference>
<dbReference type="PROSITE" id="PS50862">
    <property type="entry name" value="AA_TRNA_LIGASE_II"/>
    <property type="match status" value="1"/>
</dbReference>
<accession>A0A9P3FC37</accession>